<feature type="signal peptide" evidence="3">
    <location>
        <begin position="1"/>
        <end position="19"/>
    </location>
</feature>
<organism evidence="5 6">
    <name type="scientific">Drosophila gunungcola</name>
    <name type="common">fruit fly</name>
    <dbReference type="NCBI Taxonomy" id="103775"/>
    <lineage>
        <taxon>Eukaryota</taxon>
        <taxon>Metazoa</taxon>
        <taxon>Ecdysozoa</taxon>
        <taxon>Arthropoda</taxon>
        <taxon>Hexapoda</taxon>
        <taxon>Insecta</taxon>
        <taxon>Pterygota</taxon>
        <taxon>Neoptera</taxon>
        <taxon>Endopterygota</taxon>
        <taxon>Diptera</taxon>
        <taxon>Brachycera</taxon>
        <taxon>Muscomorpha</taxon>
        <taxon>Ephydroidea</taxon>
        <taxon>Drosophilidae</taxon>
        <taxon>Drosophila</taxon>
        <taxon>Sophophora</taxon>
    </lineage>
</organism>
<feature type="domain" description="Peptidase S1" evidence="4">
    <location>
        <begin position="21"/>
        <end position="257"/>
    </location>
</feature>
<dbReference type="Proteomes" id="UP001059596">
    <property type="component" value="Chromosome 3R"/>
</dbReference>
<reference evidence="5" key="1">
    <citation type="journal article" date="2023" name="Genome Biol. Evol.">
        <title>Long-read-based Genome Assembly of Drosophila gunungcola Reveals Fewer Chemosensory Genes in Flower-breeding Species.</title>
        <authorList>
            <person name="Negi A."/>
            <person name="Liao B.Y."/>
            <person name="Yeh S.D."/>
        </authorList>
    </citation>
    <scope>NUCLEOTIDE SEQUENCE</scope>
    <source>
        <strain evidence="5">Sukarami</strain>
    </source>
</reference>
<dbReference type="PROSITE" id="PS50240">
    <property type="entry name" value="TRYPSIN_DOM"/>
    <property type="match status" value="1"/>
</dbReference>
<comment type="caution">
    <text evidence="5">The sequence shown here is derived from an EMBL/GenBank/DDBJ whole genome shotgun (WGS) entry which is preliminary data.</text>
</comment>
<proteinExistence type="inferred from homology"/>
<dbReference type="EMBL" id="JAMKOV010000001">
    <property type="protein sequence ID" value="KAI8045711.1"/>
    <property type="molecule type" value="Genomic_DNA"/>
</dbReference>
<dbReference type="InterPro" id="IPR009003">
    <property type="entry name" value="Peptidase_S1_PA"/>
</dbReference>
<dbReference type="Pfam" id="PF00089">
    <property type="entry name" value="Trypsin"/>
    <property type="match status" value="1"/>
</dbReference>
<dbReference type="SUPFAM" id="SSF50494">
    <property type="entry name" value="Trypsin-like serine proteases"/>
    <property type="match status" value="1"/>
</dbReference>
<evidence type="ECO:0000259" key="4">
    <source>
        <dbReference type="PROSITE" id="PS50240"/>
    </source>
</evidence>
<dbReference type="GO" id="GO:0006508">
    <property type="term" value="P:proteolysis"/>
    <property type="evidence" value="ECO:0007669"/>
    <property type="project" value="InterPro"/>
</dbReference>
<dbReference type="AlphaFoldDB" id="A0A9Q0BVG1"/>
<evidence type="ECO:0000313" key="5">
    <source>
        <dbReference type="EMBL" id="KAI8045711.1"/>
    </source>
</evidence>
<gene>
    <name evidence="5" type="ORF">M5D96_001895</name>
</gene>
<keyword evidence="6" id="KW-1185">Reference proteome</keyword>
<sequence>MWAPVSLILLSTVTLTIQAASVGQECGKFNEEQFQNKNILTELDEHPWVGRIENKDSDGKNELLCIGILMDARHLVTAAHCFIHSPNDIFSVVFGNADSSDGKLVSSVTIHPDYTIGKPEKDLAIIKLTKDVEFTDFVQPICLPSAENRKNDLIVAGFEGHSYNPEVVRLDKRIKMPFNRTDSNECHKLQKRFSAELICGHAERTPFSGSALVEASGNPRKFHLIGMAVVGFGSPTGRYQGYLNILSNLDWIQQNTSE</sequence>
<dbReference type="GO" id="GO:0004252">
    <property type="term" value="F:serine-type endopeptidase activity"/>
    <property type="evidence" value="ECO:0007669"/>
    <property type="project" value="InterPro"/>
</dbReference>
<evidence type="ECO:0000256" key="1">
    <source>
        <dbReference type="ARBA" id="ARBA00023157"/>
    </source>
</evidence>
<keyword evidence="3" id="KW-0732">Signal</keyword>
<evidence type="ECO:0000256" key="3">
    <source>
        <dbReference type="SAM" id="SignalP"/>
    </source>
</evidence>
<protein>
    <recommendedName>
        <fullName evidence="4">Peptidase S1 domain-containing protein</fullName>
    </recommendedName>
</protein>
<comment type="similarity">
    <text evidence="2">Belongs to the peptidase S1 family. CLIP subfamily.</text>
</comment>
<dbReference type="InterPro" id="IPR001254">
    <property type="entry name" value="Trypsin_dom"/>
</dbReference>
<dbReference type="PANTHER" id="PTHR24256">
    <property type="entry name" value="TRYPTASE-RELATED"/>
    <property type="match status" value="1"/>
</dbReference>
<dbReference type="SMART" id="SM00020">
    <property type="entry name" value="Tryp_SPc"/>
    <property type="match status" value="1"/>
</dbReference>
<dbReference type="InterPro" id="IPR043504">
    <property type="entry name" value="Peptidase_S1_PA_chymotrypsin"/>
</dbReference>
<feature type="chain" id="PRO_5040484344" description="Peptidase S1 domain-containing protein" evidence="3">
    <location>
        <begin position="20"/>
        <end position="258"/>
    </location>
</feature>
<dbReference type="Gene3D" id="2.40.10.10">
    <property type="entry name" value="Trypsin-like serine proteases"/>
    <property type="match status" value="1"/>
</dbReference>
<dbReference type="InterPro" id="IPR018114">
    <property type="entry name" value="TRYPSIN_HIS"/>
</dbReference>
<keyword evidence="1" id="KW-1015">Disulfide bond</keyword>
<evidence type="ECO:0000313" key="6">
    <source>
        <dbReference type="Proteomes" id="UP001059596"/>
    </source>
</evidence>
<name>A0A9Q0BVG1_9MUSC</name>
<accession>A0A9Q0BVG1</accession>
<dbReference type="PROSITE" id="PS00134">
    <property type="entry name" value="TRYPSIN_HIS"/>
    <property type="match status" value="1"/>
</dbReference>
<evidence type="ECO:0000256" key="2">
    <source>
        <dbReference type="ARBA" id="ARBA00024195"/>
    </source>
</evidence>
<dbReference type="OrthoDB" id="6732254at2759"/>
<dbReference type="InterPro" id="IPR051487">
    <property type="entry name" value="Ser/Thr_Proteases_Immune/Dev"/>
</dbReference>